<reference evidence="1 2" key="1">
    <citation type="journal article" date="2019" name="J. Ind. Microbiol. Biotechnol.">
        <title>The complete genomic sequence of Streptomyces spectabilis NRRL-2792 and identification of secondary metabolite biosynthetic gene clusters.</title>
        <authorList>
            <person name="Sinha A."/>
            <person name="Phillips-Salemka S."/>
            <person name="Niraula T.A."/>
            <person name="Short K.A."/>
            <person name="Niraula N.P."/>
        </authorList>
    </citation>
    <scope>NUCLEOTIDE SEQUENCE [LARGE SCALE GENOMIC DNA]</scope>
    <source>
        <strain evidence="1 2">NRRL 2792</strain>
    </source>
</reference>
<dbReference type="GO" id="GO:0006450">
    <property type="term" value="P:regulation of translational fidelity"/>
    <property type="evidence" value="ECO:0007669"/>
    <property type="project" value="InterPro"/>
</dbReference>
<organism evidence="1 2">
    <name type="scientific">Streptomyces spectabilis</name>
    <dbReference type="NCBI Taxonomy" id="68270"/>
    <lineage>
        <taxon>Bacteria</taxon>
        <taxon>Bacillati</taxon>
        <taxon>Actinomycetota</taxon>
        <taxon>Actinomycetes</taxon>
        <taxon>Kitasatosporales</taxon>
        <taxon>Streptomycetaceae</taxon>
        <taxon>Streptomyces</taxon>
    </lineage>
</organism>
<evidence type="ECO:0000313" key="1">
    <source>
        <dbReference type="EMBL" id="QDQ15270.1"/>
    </source>
</evidence>
<name>A0A516RHY8_STRST</name>
<protein>
    <recommendedName>
        <fullName evidence="3">Amidase</fullName>
    </recommendedName>
</protein>
<proteinExistence type="predicted"/>
<dbReference type="EMBL" id="CP040916">
    <property type="protein sequence ID" value="QDQ15270.1"/>
    <property type="molecule type" value="Genomic_DNA"/>
</dbReference>
<dbReference type="AlphaFoldDB" id="A0A516RHY8"/>
<dbReference type="InterPro" id="IPR036113">
    <property type="entry name" value="Asp/Glu-ADT_sf_sub_c"/>
</dbReference>
<dbReference type="RefSeq" id="WP_144322473.1">
    <property type="nucleotide sequence ID" value="NZ_CP040916.1"/>
</dbReference>
<dbReference type="Proteomes" id="UP000316806">
    <property type="component" value="Chromosome"/>
</dbReference>
<accession>A0A516RHY8</accession>
<evidence type="ECO:0008006" key="3">
    <source>
        <dbReference type="Google" id="ProtNLM"/>
    </source>
</evidence>
<dbReference type="SUPFAM" id="SSF141000">
    <property type="entry name" value="Glu-tRNAGln amidotransferase C subunit"/>
    <property type="match status" value="1"/>
</dbReference>
<sequence>MPPLDLDPRDAARWARRAGLPLGDERLDAVAATAAHIHAVVATLRELDLTGVAPAPAGAEVRDAAV</sequence>
<gene>
    <name evidence="1" type="ORF">FH965_35855</name>
</gene>
<evidence type="ECO:0000313" key="2">
    <source>
        <dbReference type="Proteomes" id="UP000316806"/>
    </source>
</evidence>